<name>A0A8J8NNK9_HALGN</name>
<keyword evidence="1" id="KW-0472">Membrane</keyword>
<keyword evidence="1" id="KW-0812">Transmembrane</keyword>
<sequence length="119" mass="14042">MRYYRSQYFLTQSMQSSLLYSHVCGILLFSSDIYTCIPNDILIELGHQPSVTLFRLKDCANIIFSISKILMLYGVTSLLNKRNNQRRAMKKRDKIWTKANCHIPTHQQSDRFLQQTEYT</sequence>
<evidence type="ECO:0000313" key="2">
    <source>
        <dbReference type="EMBL" id="TNV77529.1"/>
    </source>
</evidence>
<accession>A0A8J8NNK9</accession>
<reference evidence="2" key="1">
    <citation type="submission" date="2019-06" db="EMBL/GenBank/DDBJ databases">
        <authorList>
            <person name="Zheng W."/>
        </authorList>
    </citation>
    <scope>NUCLEOTIDE SEQUENCE</scope>
    <source>
        <strain evidence="2">QDHG01</strain>
    </source>
</reference>
<gene>
    <name evidence="2" type="ORF">FGO68_gene16568</name>
</gene>
<evidence type="ECO:0000313" key="3">
    <source>
        <dbReference type="Proteomes" id="UP000785679"/>
    </source>
</evidence>
<dbReference type="Proteomes" id="UP000785679">
    <property type="component" value="Unassembled WGS sequence"/>
</dbReference>
<dbReference type="EMBL" id="RRYP01011759">
    <property type="protein sequence ID" value="TNV77529.1"/>
    <property type="molecule type" value="Genomic_DNA"/>
</dbReference>
<keyword evidence="1" id="KW-1133">Transmembrane helix</keyword>
<dbReference type="AlphaFoldDB" id="A0A8J8NNK9"/>
<comment type="caution">
    <text evidence="2">The sequence shown here is derived from an EMBL/GenBank/DDBJ whole genome shotgun (WGS) entry which is preliminary data.</text>
</comment>
<proteinExistence type="predicted"/>
<keyword evidence="3" id="KW-1185">Reference proteome</keyword>
<feature type="transmembrane region" description="Helical" evidence="1">
    <location>
        <begin position="62"/>
        <end position="80"/>
    </location>
</feature>
<protein>
    <submittedName>
        <fullName evidence="2">Uncharacterized protein</fullName>
    </submittedName>
</protein>
<evidence type="ECO:0000256" key="1">
    <source>
        <dbReference type="SAM" id="Phobius"/>
    </source>
</evidence>
<feature type="transmembrane region" description="Helical" evidence="1">
    <location>
        <begin position="20"/>
        <end position="42"/>
    </location>
</feature>
<organism evidence="2 3">
    <name type="scientific">Halteria grandinella</name>
    <dbReference type="NCBI Taxonomy" id="5974"/>
    <lineage>
        <taxon>Eukaryota</taxon>
        <taxon>Sar</taxon>
        <taxon>Alveolata</taxon>
        <taxon>Ciliophora</taxon>
        <taxon>Intramacronucleata</taxon>
        <taxon>Spirotrichea</taxon>
        <taxon>Stichotrichia</taxon>
        <taxon>Sporadotrichida</taxon>
        <taxon>Halteriidae</taxon>
        <taxon>Halteria</taxon>
    </lineage>
</organism>